<evidence type="ECO:0000256" key="4">
    <source>
        <dbReference type="PIRSR" id="PIRSR600101-1"/>
    </source>
</evidence>
<keyword evidence="6 8" id="KW-0012">Acyltransferase</keyword>
<keyword evidence="6" id="KW-0865">Zymogen</keyword>
<gene>
    <name evidence="8" type="primary">ggt</name>
    <name evidence="8" type="ORF">HZA61_00525</name>
</gene>
<comment type="caution">
    <text evidence="8">The sequence shown here is derived from an EMBL/GenBank/DDBJ whole genome shotgun (WGS) entry which is preliminary data.</text>
</comment>
<dbReference type="PANTHER" id="PTHR43881">
    <property type="entry name" value="GAMMA-GLUTAMYLTRANSPEPTIDASE (AFU_ORTHOLOGUE AFUA_4G13580)"/>
    <property type="match status" value="1"/>
</dbReference>
<evidence type="ECO:0000256" key="6">
    <source>
        <dbReference type="RuleBase" id="RU368036"/>
    </source>
</evidence>
<proteinExistence type="inferred from homology"/>
<evidence type="ECO:0000256" key="3">
    <source>
        <dbReference type="ARBA" id="ARBA00047417"/>
    </source>
</evidence>
<keyword evidence="7" id="KW-0732">Signal</keyword>
<feature type="signal peptide" evidence="7">
    <location>
        <begin position="1"/>
        <end position="24"/>
    </location>
</feature>
<evidence type="ECO:0000256" key="2">
    <source>
        <dbReference type="ARBA" id="ARBA00001089"/>
    </source>
</evidence>
<comment type="similarity">
    <text evidence="6">Belongs to the gamma-glutamyltransferase family.</text>
</comment>
<keyword evidence="6" id="KW-0378">Hydrolase</keyword>
<dbReference type="InterPro" id="IPR029055">
    <property type="entry name" value="Ntn_hydrolases_N"/>
</dbReference>
<dbReference type="EC" id="3.4.19.13" evidence="6"/>
<protein>
    <recommendedName>
        <fullName evidence="6">Glutathione hydrolase proenzyme</fullName>
        <ecNumber evidence="6">2.3.2.2</ecNumber>
        <ecNumber evidence="6">3.4.19.13</ecNumber>
    </recommendedName>
    <component>
        <recommendedName>
            <fullName evidence="6">Glutathione hydrolase large chain</fullName>
        </recommendedName>
    </component>
    <component>
        <recommendedName>
            <fullName evidence="6">Glutathione hydrolase small chain</fullName>
        </recommendedName>
    </component>
</protein>
<dbReference type="NCBIfam" id="TIGR00066">
    <property type="entry name" value="g_glut_trans"/>
    <property type="match status" value="1"/>
</dbReference>
<dbReference type="GO" id="GO:0036374">
    <property type="term" value="F:glutathione hydrolase activity"/>
    <property type="evidence" value="ECO:0007669"/>
    <property type="project" value="UniProtKB-UniRule"/>
</dbReference>
<feature type="chain" id="PRO_5037369332" description="Glutathione hydrolase proenzyme" evidence="7">
    <location>
        <begin position="25"/>
        <end position="566"/>
    </location>
</feature>
<comment type="catalytic activity">
    <reaction evidence="2 6">
        <text>glutathione + H2O = L-cysteinylglycine + L-glutamate</text>
        <dbReference type="Rhea" id="RHEA:28807"/>
        <dbReference type="ChEBI" id="CHEBI:15377"/>
        <dbReference type="ChEBI" id="CHEBI:29985"/>
        <dbReference type="ChEBI" id="CHEBI:57925"/>
        <dbReference type="ChEBI" id="CHEBI:61694"/>
        <dbReference type="EC" id="3.4.19.13"/>
    </reaction>
</comment>
<dbReference type="Gene3D" id="3.60.20.40">
    <property type="match status" value="1"/>
</dbReference>
<dbReference type="InterPro" id="IPR000101">
    <property type="entry name" value="GGT_peptidase"/>
</dbReference>
<dbReference type="GO" id="GO:0006750">
    <property type="term" value="P:glutathione biosynthetic process"/>
    <property type="evidence" value="ECO:0007669"/>
    <property type="project" value="UniProtKB-KW"/>
</dbReference>
<comment type="catalytic activity">
    <reaction evidence="3 6">
        <text>an N-terminal (5-L-glutamyl)-[peptide] + an alpha-amino acid = 5-L-glutamyl amino acid + an N-terminal L-alpha-aminoacyl-[peptide]</text>
        <dbReference type="Rhea" id="RHEA:23904"/>
        <dbReference type="Rhea" id="RHEA-COMP:9780"/>
        <dbReference type="Rhea" id="RHEA-COMP:9795"/>
        <dbReference type="ChEBI" id="CHEBI:77644"/>
        <dbReference type="ChEBI" id="CHEBI:78597"/>
        <dbReference type="ChEBI" id="CHEBI:78599"/>
        <dbReference type="ChEBI" id="CHEBI:78608"/>
        <dbReference type="EC" id="2.3.2.2"/>
    </reaction>
</comment>
<dbReference type="Gene3D" id="1.10.246.130">
    <property type="match status" value="1"/>
</dbReference>
<name>A0A933SCJ0_UNCEI</name>
<evidence type="ECO:0000256" key="1">
    <source>
        <dbReference type="ARBA" id="ARBA00001049"/>
    </source>
</evidence>
<dbReference type="InterPro" id="IPR043138">
    <property type="entry name" value="GGT_lsub"/>
</dbReference>
<dbReference type="GO" id="GO:0006751">
    <property type="term" value="P:glutathione catabolic process"/>
    <property type="evidence" value="ECO:0007669"/>
    <property type="project" value="UniProtKB-UniRule"/>
</dbReference>
<dbReference type="AlphaFoldDB" id="A0A933SCJ0"/>
<keyword evidence="6" id="KW-0317">Glutathione biosynthesis</keyword>
<comment type="catalytic activity">
    <reaction evidence="1 6">
        <text>an S-substituted glutathione + H2O = an S-substituted L-cysteinylglycine + L-glutamate</text>
        <dbReference type="Rhea" id="RHEA:59468"/>
        <dbReference type="ChEBI" id="CHEBI:15377"/>
        <dbReference type="ChEBI" id="CHEBI:29985"/>
        <dbReference type="ChEBI" id="CHEBI:90779"/>
        <dbReference type="ChEBI" id="CHEBI:143103"/>
        <dbReference type="EC" id="3.4.19.13"/>
    </reaction>
</comment>
<dbReference type="InterPro" id="IPR052896">
    <property type="entry name" value="GGT-like_enzyme"/>
</dbReference>
<accession>A0A933SCJ0</accession>
<evidence type="ECO:0000256" key="7">
    <source>
        <dbReference type="SAM" id="SignalP"/>
    </source>
</evidence>
<organism evidence="8 9">
    <name type="scientific">Eiseniibacteriota bacterium</name>
    <dbReference type="NCBI Taxonomy" id="2212470"/>
    <lineage>
        <taxon>Bacteria</taxon>
        <taxon>Candidatus Eiseniibacteriota</taxon>
    </lineage>
</organism>
<evidence type="ECO:0000313" key="9">
    <source>
        <dbReference type="Proteomes" id="UP000696931"/>
    </source>
</evidence>
<comment type="PTM">
    <text evidence="6">Cleaved by autocatalysis into a large and a small subunit.</text>
</comment>
<dbReference type="Pfam" id="PF01019">
    <property type="entry name" value="G_glu_transpept"/>
    <property type="match status" value="1"/>
</dbReference>
<feature type="binding site" evidence="5">
    <location>
        <position position="458"/>
    </location>
    <ligand>
        <name>L-glutamate</name>
        <dbReference type="ChEBI" id="CHEBI:29985"/>
    </ligand>
</feature>
<evidence type="ECO:0000313" key="8">
    <source>
        <dbReference type="EMBL" id="MBI5167948.1"/>
    </source>
</evidence>
<dbReference type="GO" id="GO:0103068">
    <property type="term" value="F:leukotriene C4 gamma-glutamyl transferase activity"/>
    <property type="evidence" value="ECO:0007669"/>
    <property type="project" value="UniProtKB-EC"/>
</dbReference>
<reference evidence="8" key="1">
    <citation type="submission" date="2020-07" db="EMBL/GenBank/DDBJ databases">
        <title>Huge and variable diversity of episymbiotic CPR bacteria and DPANN archaea in groundwater ecosystems.</title>
        <authorList>
            <person name="He C.Y."/>
            <person name="Keren R."/>
            <person name="Whittaker M."/>
            <person name="Farag I.F."/>
            <person name="Doudna J."/>
            <person name="Cate J.H.D."/>
            <person name="Banfield J.F."/>
        </authorList>
    </citation>
    <scope>NUCLEOTIDE SEQUENCE</scope>
    <source>
        <strain evidence="8">NC_groundwater_1813_Pr3_B-0.1um_71_17</strain>
    </source>
</reference>
<feature type="active site" description="Nucleophile" evidence="4">
    <location>
        <position position="375"/>
    </location>
</feature>
<evidence type="ECO:0000256" key="5">
    <source>
        <dbReference type="PIRSR" id="PIRSR600101-2"/>
    </source>
</evidence>
<dbReference type="EMBL" id="JACRIW010000004">
    <property type="protein sequence ID" value="MBI5167948.1"/>
    <property type="molecule type" value="Genomic_DNA"/>
</dbReference>
<comment type="subunit">
    <text evidence="6">This enzyme consists of two polypeptide chains, which are synthesized in precursor form from a single polypeptide.</text>
</comment>
<dbReference type="Proteomes" id="UP000696931">
    <property type="component" value="Unassembled WGS sequence"/>
</dbReference>
<comment type="pathway">
    <text evidence="6">Sulfur metabolism; glutathione metabolism.</text>
</comment>
<dbReference type="PANTHER" id="PTHR43881:SF1">
    <property type="entry name" value="GAMMA-GLUTAMYLTRANSPEPTIDASE (AFU_ORTHOLOGUE AFUA_4G13580)"/>
    <property type="match status" value="1"/>
</dbReference>
<dbReference type="SUPFAM" id="SSF56235">
    <property type="entry name" value="N-terminal nucleophile aminohydrolases (Ntn hydrolases)"/>
    <property type="match status" value="1"/>
</dbReference>
<dbReference type="PRINTS" id="PR01210">
    <property type="entry name" value="GGTRANSPTASE"/>
</dbReference>
<sequence length="566" mass="61326">MRRIAFFLALVLLMSAATDQTTFAARGAATRSPVYGQHGMVCAAQPLAVQAGLEVLKAGGSAVDAAIAVNACLGLMEPTANGMGGDLFAIVWDPRTNQMYGLNACGRSPLALQASMIKPEADGTIPLYSPFSWSVPGCVDGWAELHAKFGKLPLSRDLEPAIGYAENGFPLSPVIASDWERSIPRFKDKPGFAEVFMPGGRAPREGEIFRNPALAKTLRLVAKGGRDAYYKGPIAQELVRYSQANGGYFSLEDFAKHRSEWVNPVSTNYRGYDVWELPPPGQGIAALQLLNILERFDLKGMGRNSADFWHVMTEAKKLAFADRARYYADPEFVKVPVAELIGKPYGAERAKLVDMQHAAMRDLPGEPAALNRRETTYLCAADKDGMMVSLIQSNYTGFGSGYVVPALGFGLQDRGNLFDLTPGRPNSYAPGKRPFHTIIPAFLTREGKPLMAFGLMGGDMQPQGHAQVVVNLVDFGMNLQEAGDAIRFHHTGSTEPTGTVMTDGGVLHIEDGLPESVLAELRRRGHRIEPESVGAYGGYQAIWRDPTTGVYTGATEKRKDGCAIGY</sequence>
<dbReference type="InterPro" id="IPR043137">
    <property type="entry name" value="GGT_ssub_C"/>
</dbReference>
<dbReference type="EC" id="2.3.2.2" evidence="6"/>
<keyword evidence="6 8" id="KW-0808">Transferase</keyword>